<evidence type="ECO:0000256" key="2">
    <source>
        <dbReference type="ARBA" id="ARBA00022801"/>
    </source>
</evidence>
<reference evidence="9" key="1">
    <citation type="submission" date="2021-01" db="EMBL/GenBank/DDBJ databases">
        <title>Marivirga sp. nov., isolated from intertidal surface sediments.</title>
        <authorList>
            <person name="Zhang M."/>
        </authorList>
    </citation>
    <scope>NUCLEOTIDE SEQUENCE</scope>
    <source>
        <strain evidence="9">SM1354</strain>
    </source>
</reference>
<protein>
    <submittedName>
        <fullName evidence="9">DEAD/DEAH box helicase</fullName>
    </submittedName>
</protein>
<feature type="domain" description="Helicase C-terminal" evidence="8">
    <location>
        <begin position="289"/>
        <end position="404"/>
    </location>
</feature>
<dbReference type="InterPro" id="IPR014001">
    <property type="entry name" value="Helicase_ATP-bd"/>
</dbReference>
<evidence type="ECO:0000256" key="6">
    <source>
        <dbReference type="SAM" id="MobiDB-lite"/>
    </source>
</evidence>
<feature type="compositionally biased region" description="Basic residues" evidence="6">
    <location>
        <begin position="1"/>
        <end position="10"/>
    </location>
</feature>
<dbReference type="Pfam" id="PF00270">
    <property type="entry name" value="DEAD"/>
    <property type="match status" value="1"/>
</dbReference>
<dbReference type="InterPro" id="IPR027417">
    <property type="entry name" value="P-loop_NTPase"/>
</dbReference>
<accession>A0A937ABE5</accession>
<dbReference type="InterPro" id="IPR001650">
    <property type="entry name" value="Helicase_C-like"/>
</dbReference>
<dbReference type="GO" id="GO:0005829">
    <property type="term" value="C:cytosol"/>
    <property type="evidence" value="ECO:0007669"/>
    <property type="project" value="TreeGrafter"/>
</dbReference>
<proteinExistence type="inferred from homology"/>
<dbReference type="CDD" id="cd00268">
    <property type="entry name" value="DEADc"/>
    <property type="match status" value="1"/>
</dbReference>
<evidence type="ECO:0000256" key="3">
    <source>
        <dbReference type="ARBA" id="ARBA00022806"/>
    </source>
</evidence>
<dbReference type="GO" id="GO:0016787">
    <property type="term" value="F:hydrolase activity"/>
    <property type="evidence" value="ECO:0007669"/>
    <property type="project" value="UniProtKB-KW"/>
</dbReference>
<keyword evidence="10" id="KW-1185">Reference proteome</keyword>
<comment type="similarity">
    <text evidence="5">Belongs to the DEAD box helicase family.</text>
</comment>
<evidence type="ECO:0000259" key="7">
    <source>
        <dbReference type="PROSITE" id="PS51192"/>
    </source>
</evidence>
<dbReference type="PROSITE" id="PS51194">
    <property type="entry name" value="HELICASE_CTER"/>
    <property type="match status" value="1"/>
</dbReference>
<dbReference type="RefSeq" id="WP_201921160.1">
    <property type="nucleotide sequence ID" value="NZ_JAERQG010000002.1"/>
</dbReference>
<dbReference type="InterPro" id="IPR044742">
    <property type="entry name" value="DEAD/DEAH_RhlB"/>
</dbReference>
<dbReference type="InterPro" id="IPR050079">
    <property type="entry name" value="DEAD_box_RNA_helicase"/>
</dbReference>
<evidence type="ECO:0000256" key="5">
    <source>
        <dbReference type="ARBA" id="ARBA00038437"/>
    </source>
</evidence>
<dbReference type="EMBL" id="JAERQG010000002">
    <property type="protein sequence ID" value="MBL0765821.1"/>
    <property type="molecule type" value="Genomic_DNA"/>
</dbReference>
<dbReference type="PANTHER" id="PTHR47959">
    <property type="entry name" value="ATP-DEPENDENT RNA HELICASE RHLE-RELATED"/>
    <property type="match status" value="1"/>
</dbReference>
<organism evidence="9 10">
    <name type="scientific">Marivirga atlantica</name>
    <dbReference type="NCBI Taxonomy" id="1548457"/>
    <lineage>
        <taxon>Bacteria</taxon>
        <taxon>Pseudomonadati</taxon>
        <taxon>Bacteroidota</taxon>
        <taxon>Cytophagia</taxon>
        <taxon>Cytophagales</taxon>
        <taxon>Marivirgaceae</taxon>
        <taxon>Marivirga</taxon>
    </lineage>
</organism>
<evidence type="ECO:0000256" key="1">
    <source>
        <dbReference type="ARBA" id="ARBA00022741"/>
    </source>
</evidence>
<evidence type="ECO:0000256" key="4">
    <source>
        <dbReference type="ARBA" id="ARBA00022840"/>
    </source>
</evidence>
<dbReference type="Pfam" id="PF00271">
    <property type="entry name" value="Helicase_C"/>
    <property type="match status" value="1"/>
</dbReference>
<dbReference type="AlphaFoldDB" id="A0A937ABE5"/>
<keyword evidence="3 9" id="KW-0347">Helicase</keyword>
<name>A0A937ABE5_9BACT</name>
<dbReference type="SMART" id="SM00490">
    <property type="entry name" value="HELICc"/>
    <property type="match status" value="1"/>
</dbReference>
<dbReference type="GO" id="GO:0005524">
    <property type="term" value="F:ATP binding"/>
    <property type="evidence" value="ECO:0007669"/>
    <property type="project" value="UniProtKB-KW"/>
</dbReference>
<dbReference type="Proteomes" id="UP000642920">
    <property type="component" value="Unassembled WGS sequence"/>
</dbReference>
<feature type="region of interest" description="Disordered" evidence="6">
    <location>
        <begin position="1"/>
        <end position="38"/>
    </location>
</feature>
<keyword evidence="1" id="KW-0547">Nucleotide-binding</keyword>
<dbReference type="SMART" id="SM00487">
    <property type="entry name" value="DEXDc"/>
    <property type="match status" value="1"/>
</dbReference>
<evidence type="ECO:0000259" key="8">
    <source>
        <dbReference type="PROSITE" id="PS51194"/>
    </source>
</evidence>
<dbReference type="GO" id="GO:0003724">
    <property type="term" value="F:RNA helicase activity"/>
    <property type="evidence" value="ECO:0007669"/>
    <property type="project" value="TreeGrafter"/>
</dbReference>
<keyword evidence="4" id="KW-0067">ATP-binding</keyword>
<dbReference type="Gene3D" id="3.40.50.300">
    <property type="entry name" value="P-loop containing nucleotide triphosphate hydrolases"/>
    <property type="match status" value="2"/>
</dbReference>
<gene>
    <name evidence="9" type="ORF">JKP34_11205</name>
</gene>
<evidence type="ECO:0000313" key="10">
    <source>
        <dbReference type="Proteomes" id="UP000642920"/>
    </source>
</evidence>
<keyword evidence="2" id="KW-0378">Hydrolase</keyword>
<sequence length="404" mass="45227">MQVINRRKSNNKPANAAGRYRSNKPNNGNKKNKRVSTLDPKQLINKSVQLTEEQDFIPNQSYEQLPININLKANLLKKGFVFPTQIQEETLAHLKAGKDLIGIANTGTGKTGAFLIPMIDRLLEQPKSFKTLVVVPTRELAVQVEQEFLALADGLNIHSACFIGGTNVQKDVAQLRRRKDLIIGTPGRLIDLANRGDLQLADISNLILDEFDRMLDMGFKRDIKKMVDLMPQRKQTILFSATVDNSQKSLIDSMLKNPVEVKVNAGTSASERVEQDIIRVPQGADKFKLLTDMMYDADFEKVLIFTETKRQADKLSKQLNNVDISADQIHGNKSQNYRNRALDKFKAGKVRVLVATDVAARGIDVSNISHVINYQLPLSFDSYVHRIGRTGRAGKLGKAFTFVD</sequence>
<evidence type="ECO:0000313" key="9">
    <source>
        <dbReference type="EMBL" id="MBL0765821.1"/>
    </source>
</evidence>
<dbReference type="InterPro" id="IPR011545">
    <property type="entry name" value="DEAD/DEAH_box_helicase_dom"/>
</dbReference>
<feature type="domain" description="Helicase ATP-binding" evidence="7">
    <location>
        <begin position="91"/>
        <end position="261"/>
    </location>
</feature>
<dbReference type="CDD" id="cd18787">
    <property type="entry name" value="SF2_C_DEAD"/>
    <property type="match status" value="1"/>
</dbReference>
<comment type="caution">
    <text evidence="9">The sequence shown here is derived from an EMBL/GenBank/DDBJ whole genome shotgun (WGS) entry which is preliminary data.</text>
</comment>
<dbReference type="SUPFAM" id="SSF52540">
    <property type="entry name" value="P-loop containing nucleoside triphosphate hydrolases"/>
    <property type="match status" value="1"/>
</dbReference>
<dbReference type="PROSITE" id="PS51192">
    <property type="entry name" value="HELICASE_ATP_BIND_1"/>
    <property type="match status" value="1"/>
</dbReference>
<dbReference type="GO" id="GO:0003676">
    <property type="term" value="F:nucleic acid binding"/>
    <property type="evidence" value="ECO:0007669"/>
    <property type="project" value="InterPro"/>
</dbReference>
<dbReference type="PANTHER" id="PTHR47959:SF13">
    <property type="entry name" value="ATP-DEPENDENT RNA HELICASE RHLE"/>
    <property type="match status" value="1"/>
</dbReference>